<accession>A0ABY7NUK9</accession>
<reference evidence="1 2" key="1">
    <citation type="submission" date="2022-12" db="EMBL/GenBank/DDBJ databases">
        <authorList>
            <person name="Mo P."/>
        </authorList>
    </citation>
    <scope>NUCLEOTIDE SEQUENCE [LARGE SCALE GENOMIC DNA]</scope>
    <source>
        <strain evidence="1 2">HUAS 2-6</strain>
    </source>
</reference>
<protein>
    <submittedName>
        <fullName evidence="1">Uncharacterized protein</fullName>
    </submittedName>
</protein>
<dbReference type="EMBL" id="CP115300">
    <property type="protein sequence ID" value="WBO61867.1"/>
    <property type="molecule type" value="Genomic_DNA"/>
</dbReference>
<dbReference type="RefSeq" id="WP_270079821.1">
    <property type="nucleotide sequence ID" value="NZ_CP115300.1"/>
</dbReference>
<dbReference type="Proteomes" id="UP001212326">
    <property type="component" value="Chromosome"/>
</dbReference>
<keyword evidence="2" id="KW-1185">Reference proteome</keyword>
<evidence type="ECO:0000313" key="2">
    <source>
        <dbReference type="Proteomes" id="UP001212326"/>
    </source>
</evidence>
<evidence type="ECO:0000313" key="1">
    <source>
        <dbReference type="EMBL" id="WBO61867.1"/>
    </source>
</evidence>
<proteinExistence type="predicted"/>
<gene>
    <name evidence="1" type="ORF">O1G22_02920</name>
</gene>
<organism evidence="1 2">
    <name type="scientific">Streptomyces camelliae</name>
    <dbReference type="NCBI Taxonomy" id="3004093"/>
    <lineage>
        <taxon>Bacteria</taxon>
        <taxon>Bacillati</taxon>
        <taxon>Actinomycetota</taxon>
        <taxon>Actinomycetes</taxon>
        <taxon>Kitasatosporales</taxon>
        <taxon>Streptomycetaceae</taxon>
        <taxon>Streptomyces</taxon>
    </lineage>
</organism>
<sequence length="46" mass="5106">MNHASASLPKRLEKRIAGVTNGFIETYNGDEYEAAAYDEIDRVECG</sequence>
<name>A0ABY7NUK9_9ACTN</name>